<evidence type="ECO:0000256" key="1">
    <source>
        <dbReference type="SAM" id="Phobius"/>
    </source>
</evidence>
<gene>
    <name evidence="2" type="ORF">N7E60_02095</name>
</gene>
<evidence type="ECO:0000313" key="3">
    <source>
        <dbReference type="Proteomes" id="UP001164676"/>
    </source>
</evidence>
<organism evidence="2 3">
    <name type="scientific">Salinivibrio proteolyticus</name>
    <dbReference type="NCBI Taxonomy" id="334715"/>
    <lineage>
        <taxon>Bacteria</taxon>
        <taxon>Pseudomonadati</taxon>
        <taxon>Pseudomonadota</taxon>
        <taxon>Gammaproteobacteria</taxon>
        <taxon>Vibrionales</taxon>
        <taxon>Vibrionaceae</taxon>
        <taxon>Salinivibrio</taxon>
    </lineage>
</organism>
<dbReference type="EMBL" id="CP114584">
    <property type="protein sequence ID" value="WBA15127.1"/>
    <property type="molecule type" value="Genomic_DNA"/>
</dbReference>
<evidence type="ECO:0000313" key="2">
    <source>
        <dbReference type="EMBL" id="WBA15127.1"/>
    </source>
</evidence>
<reference evidence="2" key="1">
    <citation type="submission" date="2022-09" db="EMBL/GenBank/DDBJ databases">
        <authorList>
            <person name="Li Z.-J."/>
        </authorList>
    </citation>
    <scope>NUCLEOTIDE SEQUENCE</scope>
    <source>
        <strain evidence="2">TGB10</strain>
    </source>
</reference>
<protein>
    <recommendedName>
        <fullName evidence="4">Bacteriocin</fullName>
    </recommendedName>
</protein>
<evidence type="ECO:0008006" key="4">
    <source>
        <dbReference type="Google" id="ProtNLM"/>
    </source>
</evidence>
<keyword evidence="1" id="KW-0812">Transmembrane</keyword>
<proteinExistence type="predicted"/>
<name>A0ABY7LG18_9GAMM</name>
<keyword evidence="1" id="KW-0472">Membrane</keyword>
<dbReference type="Proteomes" id="UP001164676">
    <property type="component" value="Chromosome"/>
</dbReference>
<accession>A0ABY7LG18</accession>
<dbReference type="RefSeq" id="WP_269597987.1">
    <property type="nucleotide sequence ID" value="NZ_CP114584.1"/>
</dbReference>
<feature type="transmembrane region" description="Helical" evidence="1">
    <location>
        <begin position="12"/>
        <end position="30"/>
    </location>
</feature>
<keyword evidence="1" id="KW-1133">Transmembrane helix</keyword>
<keyword evidence="3" id="KW-1185">Reference proteome</keyword>
<sequence>MIEFLQNNYEWIFSGLGSSIVFWFVGYKQGYNKAVNQDMKVGNGSTAVQVGGDMKGNVGGKN</sequence>